<keyword evidence="7" id="KW-1185">Reference proteome</keyword>
<dbReference type="InterPro" id="IPR000537">
    <property type="entry name" value="UbiA_prenyltransferase"/>
</dbReference>
<feature type="transmembrane region" description="Helical" evidence="5">
    <location>
        <begin position="12"/>
        <end position="37"/>
    </location>
</feature>
<accession>A0A6A5SPJ9</accession>
<evidence type="ECO:0000313" key="7">
    <source>
        <dbReference type="Proteomes" id="UP000800038"/>
    </source>
</evidence>
<dbReference type="AlphaFoldDB" id="A0A6A5SPJ9"/>
<organism evidence="6 7">
    <name type="scientific">Clathrospora elynae</name>
    <dbReference type="NCBI Taxonomy" id="706981"/>
    <lineage>
        <taxon>Eukaryota</taxon>
        <taxon>Fungi</taxon>
        <taxon>Dikarya</taxon>
        <taxon>Ascomycota</taxon>
        <taxon>Pezizomycotina</taxon>
        <taxon>Dothideomycetes</taxon>
        <taxon>Pleosporomycetidae</taxon>
        <taxon>Pleosporales</taxon>
        <taxon>Diademaceae</taxon>
        <taxon>Clathrospora</taxon>
    </lineage>
</organism>
<feature type="transmembrane region" description="Helical" evidence="5">
    <location>
        <begin position="172"/>
        <end position="192"/>
    </location>
</feature>
<dbReference type="GO" id="GO:0016765">
    <property type="term" value="F:transferase activity, transferring alkyl or aryl (other than methyl) groups"/>
    <property type="evidence" value="ECO:0007669"/>
    <property type="project" value="InterPro"/>
</dbReference>
<protein>
    <submittedName>
        <fullName evidence="6">Uncharacterized protein</fullName>
    </submittedName>
</protein>
<evidence type="ECO:0000256" key="1">
    <source>
        <dbReference type="ARBA" id="ARBA00004141"/>
    </source>
</evidence>
<dbReference type="GO" id="GO:0016020">
    <property type="term" value="C:membrane"/>
    <property type="evidence" value="ECO:0007669"/>
    <property type="project" value="UniProtKB-SubCell"/>
</dbReference>
<keyword evidence="4 5" id="KW-0472">Membrane</keyword>
<dbReference type="Pfam" id="PF01040">
    <property type="entry name" value="UbiA"/>
    <property type="match status" value="1"/>
</dbReference>
<feature type="transmembrane region" description="Helical" evidence="5">
    <location>
        <begin position="57"/>
        <end position="76"/>
    </location>
</feature>
<keyword evidence="3 5" id="KW-1133">Transmembrane helix</keyword>
<feature type="transmembrane region" description="Helical" evidence="5">
    <location>
        <begin position="88"/>
        <end position="106"/>
    </location>
</feature>
<dbReference type="Proteomes" id="UP000800038">
    <property type="component" value="Unassembled WGS sequence"/>
</dbReference>
<evidence type="ECO:0000256" key="4">
    <source>
        <dbReference type="ARBA" id="ARBA00023136"/>
    </source>
</evidence>
<evidence type="ECO:0000313" key="6">
    <source>
        <dbReference type="EMBL" id="KAF1940526.1"/>
    </source>
</evidence>
<keyword evidence="2 5" id="KW-0812">Transmembrane</keyword>
<reference evidence="6" key="1">
    <citation type="journal article" date="2020" name="Stud. Mycol.">
        <title>101 Dothideomycetes genomes: a test case for predicting lifestyles and emergence of pathogens.</title>
        <authorList>
            <person name="Haridas S."/>
            <person name="Albert R."/>
            <person name="Binder M."/>
            <person name="Bloem J."/>
            <person name="Labutti K."/>
            <person name="Salamov A."/>
            <person name="Andreopoulos B."/>
            <person name="Baker S."/>
            <person name="Barry K."/>
            <person name="Bills G."/>
            <person name="Bluhm B."/>
            <person name="Cannon C."/>
            <person name="Castanera R."/>
            <person name="Culley D."/>
            <person name="Daum C."/>
            <person name="Ezra D."/>
            <person name="Gonzalez J."/>
            <person name="Henrissat B."/>
            <person name="Kuo A."/>
            <person name="Liang C."/>
            <person name="Lipzen A."/>
            <person name="Lutzoni F."/>
            <person name="Magnuson J."/>
            <person name="Mondo S."/>
            <person name="Nolan M."/>
            <person name="Ohm R."/>
            <person name="Pangilinan J."/>
            <person name="Park H.-J."/>
            <person name="Ramirez L."/>
            <person name="Alfaro M."/>
            <person name="Sun H."/>
            <person name="Tritt A."/>
            <person name="Yoshinaga Y."/>
            <person name="Zwiers L.-H."/>
            <person name="Turgeon B."/>
            <person name="Goodwin S."/>
            <person name="Spatafora J."/>
            <person name="Crous P."/>
            <person name="Grigoriev I."/>
        </authorList>
    </citation>
    <scope>NUCLEOTIDE SEQUENCE</scope>
    <source>
        <strain evidence="6">CBS 161.51</strain>
    </source>
</reference>
<dbReference type="EMBL" id="ML976061">
    <property type="protein sequence ID" value="KAF1940526.1"/>
    <property type="molecule type" value="Genomic_DNA"/>
</dbReference>
<name>A0A6A5SPJ9_9PLEO</name>
<gene>
    <name evidence="6" type="ORF">EJ02DRAFT_455942</name>
</gene>
<evidence type="ECO:0000256" key="5">
    <source>
        <dbReference type="SAM" id="Phobius"/>
    </source>
</evidence>
<evidence type="ECO:0000256" key="2">
    <source>
        <dbReference type="ARBA" id="ARBA00022692"/>
    </source>
</evidence>
<feature type="transmembrane region" description="Helical" evidence="5">
    <location>
        <begin position="136"/>
        <end position="160"/>
    </location>
</feature>
<comment type="subcellular location">
    <subcellularLocation>
        <location evidence="1">Membrane</location>
        <topology evidence="1">Multi-pass membrane protein</topology>
    </subcellularLocation>
</comment>
<evidence type="ECO:0000256" key="3">
    <source>
        <dbReference type="ARBA" id="ARBA00022989"/>
    </source>
</evidence>
<dbReference type="OrthoDB" id="434972at2759"/>
<proteinExistence type="predicted"/>
<sequence>MPARMSIAEARIVMFTLYPIAFATSLCVGGSRMYVALMLIAFCYNHCGGSNGLVSKNLWNVAGFVSFASGAMEVMLGMTLPLSTTPRLVAWLGVIGLMVFTTVHLQDLPDRVGGKLAGRRTMPLVLGDARTRWFSMAWMVCWSACCRYFWGGGLGVVVGFRCLMLRELRNDAVTWRLLNLWMVILYAMPLIAHNGRVLHWG</sequence>